<dbReference type="Gene3D" id="3.30.565.10">
    <property type="entry name" value="Histidine kinase-like ATPase, C-terminal domain"/>
    <property type="match status" value="1"/>
</dbReference>
<dbReference type="InterPro" id="IPR020568">
    <property type="entry name" value="Ribosomal_Su5_D2-typ_SF"/>
</dbReference>
<dbReference type="InterPro" id="IPR036890">
    <property type="entry name" value="HATPase_C_sf"/>
</dbReference>
<evidence type="ECO:0000313" key="11">
    <source>
        <dbReference type="EMBL" id="QDH83475.1"/>
    </source>
</evidence>
<evidence type="ECO:0000256" key="5">
    <source>
        <dbReference type="ARBA" id="ARBA00022741"/>
    </source>
</evidence>
<comment type="cofactor">
    <cofactor evidence="2">
        <name>Mg(2+)</name>
        <dbReference type="ChEBI" id="CHEBI:18420"/>
    </cofactor>
</comment>
<keyword evidence="6" id="KW-0067">ATP-binding</keyword>
<dbReference type="Gene3D" id="3.30.230.10">
    <property type="match status" value="1"/>
</dbReference>
<sequence>MARKSAKQEGFVIAEGLDGIRLNPAMYLGARGPHMVHRCIKEAFDNSYDEHVAGRNDTIEVVMDLDRNLYAVADKAGGIPTDYKKLQDGTKETIMTAAFTRAHAGGKFNDKSYKTSAGTHGVGVAAVNAVCEKMVVFSNYNDKLVRQEFSKGKIIGKKDPVGVKAIDKDFQGLLLEKTSKYGTIVFFVPDQEIVSVDAARGKELPKKYEKAVAEPAWIGNWLRNIADLYPGLIIKYSIMKKGQRKDFTFLNKKGIEVIPRKMAEKNELGLMAKPMTHKSDFITLSIQWSDHTDTDMFLSFVNASPTIEHGTHMQGLRDAMFQAVKPFAPTPKKNQKGSGFSGNDLLIGLLGMFEWRMHGATYTSQIKDKLDSKVDREVYNELLPVFEAYFKKNPGVPKTLVKRALVVNKGREELARTVKQLADVKKTQRGSVLPPSLAVAEKADPRRRELFIVEGDSAAKTAIDARNSDYQEVLAAGGKPLNVLKATLPQILKHEGIQELIISLGADMKTFNPKDEKPQISSEGLRAAHIILLVDPDPDGGHIAVLYLAAIYRLLPGLLKQGRVWCVDAPLFAGLKDGTVYGAPTLDDCVKKLPKGMTAKDVVRIKGWGEVDENWLEPLAFDPKKRRLIQINPFADAEKEKYFRNIVAEDASYRRQLLGLGDDDAQEESQES</sequence>
<dbReference type="InterPro" id="IPR013506">
    <property type="entry name" value="Topo_IIA_bsu_dom2"/>
</dbReference>
<dbReference type="GO" id="GO:0003677">
    <property type="term" value="F:DNA binding"/>
    <property type="evidence" value="ECO:0007669"/>
    <property type="project" value="UniProtKB-KW"/>
</dbReference>
<comment type="catalytic activity">
    <reaction evidence="1">
        <text>ATP-dependent breakage, passage and rejoining of double-stranded DNA.</text>
        <dbReference type="EC" id="5.6.2.2"/>
    </reaction>
</comment>
<dbReference type="PRINTS" id="PR00418">
    <property type="entry name" value="TPI2FAMILY"/>
</dbReference>
<keyword evidence="5" id="KW-0547">Nucleotide-binding</keyword>
<evidence type="ECO:0000256" key="1">
    <source>
        <dbReference type="ARBA" id="ARBA00000185"/>
    </source>
</evidence>
<dbReference type="InterPro" id="IPR014721">
    <property type="entry name" value="Ribsml_uS5_D2-typ_fold_subgr"/>
</dbReference>
<dbReference type="Gene3D" id="3.40.50.670">
    <property type="match status" value="1"/>
</dbReference>
<dbReference type="Pfam" id="PF01751">
    <property type="entry name" value="Toprim"/>
    <property type="match status" value="1"/>
</dbReference>
<dbReference type="Pfam" id="PF02518">
    <property type="entry name" value="HATPase_c"/>
    <property type="match status" value="1"/>
</dbReference>
<evidence type="ECO:0000256" key="8">
    <source>
        <dbReference type="ARBA" id="ARBA00023125"/>
    </source>
</evidence>
<evidence type="ECO:0000313" key="12">
    <source>
        <dbReference type="Proteomes" id="UP000320799"/>
    </source>
</evidence>
<dbReference type="InterPro" id="IPR006171">
    <property type="entry name" value="TOPRIM_dom"/>
</dbReference>
<keyword evidence="12" id="KW-1185">Reference proteome</keyword>
<dbReference type="Proteomes" id="UP000320799">
    <property type="component" value="Segment"/>
</dbReference>
<dbReference type="RefSeq" id="YP_009903656.1">
    <property type="nucleotide sequence ID" value="NC_049849.1"/>
</dbReference>
<dbReference type="SUPFAM" id="SSF56719">
    <property type="entry name" value="Type II DNA topoisomerase"/>
    <property type="match status" value="1"/>
</dbReference>
<dbReference type="InterPro" id="IPR013760">
    <property type="entry name" value="Topo_IIA-like_dom_sf"/>
</dbReference>
<dbReference type="GO" id="GO:0006265">
    <property type="term" value="P:DNA topological change"/>
    <property type="evidence" value="ECO:0007669"/>
    <property type="project" value="InterPro"/>
</dbReference>
<dbReference type="PANTHER" id="PTHR45866">
    <property type="entry name" value="DNA GYRASE/TOPOISOMERASE SUBUNIT B"/>
    <property type="match status" value="1"/>
</dbReference>
<protein>
    <recommendedName>
        <fullName evidence="4">DNA topoisomerase (ATP-hydrolyzing)</fullName>
        <ecNumber evidence="4">5.6.2.2</ecNumber>
    </recommendedName>
</protein>
<dbReference type="KEGG" id="vg:56135932"/>
<accession>A0A514CSM6</accession>
<evidence type="ECO:0000256" key="9">
    <source>
        <dbReference type="ARBA" id="ARBA00023235"/>
    </source>
</evidence>
<dbReference type="InterPro" id="IPR013759">
    <property type="entry name" value="Topo_IIA_B_C"/>
</dbReference>
<evidence type="ECO:0000256" key="7">
    <source>
        <dbReference type="ARBA" id="ARBA00023029"/>
    </source>
</evidence>
<evidence type="ECO:0000259" key="10">
    <source>
        <dbReference type="PROSITE" id="PS50880"/>
    </source>
</evidence>
<dbReference type="GeneID" id="56135932"/>
<dbReference type="EC" id="5.6.2.2" evidence="4"/>
<evidence type="ECO:0000256" key="6">
    <source>
        <dbReference type="ARBA" id="ARBA00022840"/>
    </source>
</evidence>
<dbReference type="SMART" id="SM00433">
    <property type="entry name" value="TOP2c"/>
    <property type="match status" value="1"/>
</dbReference>
<evidence type="ECO:0000256" key="2">
    <source>
        <dbReference type="ARBA" id="ARBA00001946"/>
    </source>
</evidence>
<dbReference type="PANTHER" id="PTHR45866:SF1">
    <property type="entry name" value="DNA GYRASE SUBUNIT B, MITOCHONDRIAL"/>
    <property type="match status" value="1"/>
</dbReference>
<organism evidence="11 12">
    <name type="scientific">Achromobacter phage Motura</name>
    <dbReference type="NCBI Taxonomy" id="2591403"/>
    <lineage>
        <taxon>Viruses</taxon>
        <taxon>Duplodnaviria</taxon>
        <taxon>Heunggongvirae</taxon>
        <taxon>Uroviricota</taxon>
        <taxon>Caudoviricetes</taxon>
        <taxon>Moturavirus</taxon>
        <taxon>Moturavirus motura</taxon>
    </lineage>
</organism>
<dbReference type="PROSITE" id="PS50880">
    <property type="entry name" value="TOPRIM"/>
    <property type="match status" value="1"/>
</dbReference>
<dbReference type="InterPro" id="IPR003594">
    <property type="entry name" value="HATPase_dom"/>
</dbReference>
<dbReference type="SUPFAM" id="SSF54211">
    <property type="entry name" value="Ribosomal protein S5 domain 2-like"/>
    <property type="match status" value="1"/>
</dbReference>
<keyword evidence="7" id="KW-0799">Topoisomerase</keyword>
<dbReference type="GO" id="GO:0005524">
    <property type="term" value="F:ATP binding"/>
    <property type="evidence" value="ECO:0007669"/>
    <property type="project" value="UniProtKB-KW"/>
</dbReference>
<proteinExistence type="inferred from homology"/>
<keyword evidence="8" id="KW-0238">DNA-binding</keyword>
<comment type="similarity">
    <text evidence="3">Belongs to the type II topoisomerase GyrB family.</text>
</comment>
<dbReference type="InterPro" id="IPR001241">
    <property type="entry name" value="Topo_IIA"/>
</dbReference>
<dbReference type="GO" id="GO:0003918">
    <property type="term" value="F:DNA topoisomerase type II (double strand cut, ATP-hydrolyzing) activity"/>
    <property type="evidence" value="ECO:0007669"/>
    <property type="project" value="UniProtKB-EC"/>
</dbReference>
<feature type="domain" description="Toprim" evidence="10">
    <location>
        <begin position="448"/>
        <end position="570"/>
    </location>
</feature>
<reference evidence="11 12" key="1">
    <citation type="submission" date="2019-06" db="EMBL/GenBank/DDBJ databases">
        <authorList>
            <person name="Kincaid V.D."/>
            <person name="Fuller A."/>
            <person name="Hodges K."/>
            <person name="Bansal M."/>
            <person name="Essig J."/>
            <person name="Johnson A."/>
        </authorList>
    </citation>
    <scope>NUCLEOTIDE SEQUENCE [LARGE SCALE GENOMIC DNA]</scope>
</reference>
<name>A0A514CSM6_9CAUD</name>
<dbReference type="EMBL" id="MN094788">
    <property type="protein sequence ID" value="QDH83475.1"/>
    <property type="molecule type" value="Genomic_DNA"/>
</dbReference>
<evidence type="ECO:0000256" key="3">
    <source>
        <dbReference type="ARBA" id="ARBA00010708"/>
    </source>
</evidence>
<dbReference type="Pfam" id="PF00204">
    <property type="entry name" value="DNA_gyraseB"/>
    <property type="match status" value="1"/>
</dbReference>
<keyword evidence="9 11" id="KW-0413">Isomerase</keyword>
<evidence type="ECO:0000256" key="4">
    <source>
        <dbReference type="ARBA" id="ARBA00012895"/>
    </source>
</evidence>
<dbReference type="SUPFAM" id="SSF55874">
    <property type="entry name" value="ATPase domain of HSP90 chaperone/DNA topoisomerase II/histidine kinase"/>
    <property type="match status" value="1"/>
</dbReference>